<dbReference type="EMBL" id="JBEWTB010000002">
    <property type="protein sequence ID" value="MET4755208.1"/>
    <property type="molecule type" value="Genomic_DNA"/>
</dbReference>
<evidence type="ECO:0000313" key="3">
    <source>
        <dbReference type="EMBL" id="MET4755208.1"/>
    </source>
</evidence>
<proteinExistence type="predicted"/>
<dbReference type="RefSeq" id="WP_354009656.1">
    <property type="nucleotide sequence ID" value="NZ_JBEWTA010000001.1"/>
</dbReference>
<gene>
    <name evidence="3" type="ORF">V5J35_000400</name>
</gene>
<evidence type="ECO:0000313" key="4">
    <source>
        <dbReference type="Proteomes" id="UP001549366"/>
    </source>
</evidence>
<keyword evidence="2" id="KW-0472">Membrane</keyword>
<dbReference type="Proteomes" id="UP001549366">
    <property type="component" value="Unassembled WGS sequence"/>
</dbReference>
<reference evidence="3 4" key="1">
    <citation type="submission" date="2024-06" db="EMBL/GenBank/DDBJ databases">
        <title>Genomic Encyclopedia of Type Strains, Phase V (KMG-V): Genome sequencing to study the core and pangenomes of soil and plant-associated prokaryotes.</title>
        <authorList>
            <person name="Whitman W."/>
        </authorList>
    </citation>
    <scope>NUCLEOTIDE SEQUENCE [LARGE SCALE GENOMIC DNA]</scope>
    <source>
        <strain evidence="3 4">NE40</strain>
    </source>
</reference>
<accession>A0ABV2SBR4</accession>
<keyword evidence="4" id="KW-1185">Reference proteome</keyword>
<keyword evidence="2" id="KW-1133">Transmembrane helix</keyword>
<keyword evidence="2" id="KW-0812">Transmembrane</keyword>
<comment type="caution">
    <text evidence="3">The sequence shown here is derived from an EMBL/GenBank/DDBJ whole genome shotgun (WGS) entry which is preliminary data.</text>
</comment>
<feature type="transmembrane region" description="Helical" evidence="2">
    <location>
        <begin position="270"/>
        <end position="288"/>
    </location>
</feature>
<feature type="region of interest" description="Disordered" evidence="1">
    <location>
        <begin position="48"/>
        <end position="93"/>
    </location>
</feature>
<name>A0ABV2SBR4_9GAMM</name>
<protein>
    <submittedName>
        <fullName evidence="3">Uncharacterized protein</fullName>
    </submittedName>
</protein>
<organism evidence="3 4">
    <name type="scientific">Endozoicomonas lisbonensis</name>
    <dbReference type="NCBI Taxonomy" id="3120522"/>
    <lineage>
        <taxon>Bacteria</taxon>
        <taxon>Pseudomonadati</taxon>
        <taxon>Pseudomonadota</taxon>
        <taxon>Gammaproteobacteria</taxon>
        <taxon>Oceanospirillales</taxon>
        <taxon>Endozoicomonadaceae</taxon>
        <taxon>Endozoicomonas</taxon>
    </lineage>
</organism>
<evidence type="ECO:0000256" key="1">
    <source>
        <dbReference type="SAM" id="MobiDB-lite"/>
    </source>
</evidence>
<sequence length="295" mass="33359">MKTVVTSSYLFLFLFWGLLFSYGLPGSDDEVVEYNVQVSNRFDVLTVEESAAEDESGQPAVEEPAAEDESGQPAVEEPAAEDESEQPDGQNAGTTEIWQVTTNTLSSEQVAEIYNNIQNLLASNPATFEFWSSFHELHPDIQNYSSWHCCMRLSTDSRRLYVFTAILGFNAASYELTGIVGAINNAWKALESRNMYNFGWYQVGTALLITGELRRNRHIDPALSRFYERYGHLSQQFEMSGDIDLETLWLHIERFNQAVIDSDRDRVGSLSFPAVMVECLSILFLLAYQSLFCQS</sequence>
<evidence type="ECO:0000256" key="2">
    <source>
        <dbReference type="SAM" id="Phobius"/>
    </source>
</evidence>